<evidence type="ECO:0000313" key="2">
    <source>
        <dbReference type="EMBL" id="KTC68338.1"/>
    </source>
</evidence>
<dbReference type="SUPFAM" id="SSF53271">
    <property type="entry name" value="PRTase-like"/>
    <property type="match status" value="1"/>
</dbReference>
<feature type="domain" description="Phosphoribosyltransferase" evidence="1">
    <location>
        <begin position="15"/>
        <end position="168"/>
    </location>
</feature>
<dbReference type="InterPro" id="IPR000836">
    <property type="entry name" value="PRTase_dom"/>
</dbReference>
<keyword evidence="3" id="KW-0808">Transferase</keyword>
<evidence type="ECO:0000313" key="3">
    <source>
        <dbReference type="EMBL" id="STX30948.1"/>
    </source>
</evidence>
<dbReference type="Gene3D" id="3.40.50.2020">
    <property type="match status" value="1"/>
</dbReference>
<dbReference type="GO" id="GO:0016757">
    <property type="term" value="F:glycosyltransferase activity"/>
    <property type="evidence" value="ECO:0007669"/>
    <property type="project" value="UniProtKB-KW"/>
</dbReference>
<dbReference type="Proteomes" id="UP000255066">
    <property type="component" value="Unassembled WGS sequence"/>
</dbReference>
<dbReference type="EMBL" id="LNXT01000048">
    <property type="protein sequence ID" value="KTC68338.1"/>
    <property type="molecule type" value="Genomic_DNA"/>
</dbReference>
<dbReference type="AlphaFoldDB" id="A0A378I6W1"/>
<dbReference type="CDD" id="cd06223">
    <property type="entry name" value="PRTases_typeI"/>
    <property type="match status" value="1"/>
</dbReference>
<dbReference type="Gene3D" id="3.30.1310.20">
    <property type="entry name" value="PRTase-like"/>
    <property type="match status" value="1"/>
</dbReference>
<reference evidence="3 5" key="2">
    <citation type="submission" date="2018-06" db="EMBL/GenBank/DDBJ databases">
        <authorList>
            <consortium name="Pathogen Informatics"/>
            <person name="Doyle S."/>
        </authorList>
    </citation>
    <scope>NUCLEOTIDE SEQUENCE [LARGE SCALE GENOMIC DNA]</scope>
    <source>
        <strain evidence="3 5">NCTC12437</strain>
    </source>
</reference>
<name>A0A378I6W1_9GAMM</name>
<dbReference type="Proteomes" id="UP000054735">
    <property type="component" value="Unassembled WGS sequence"/>
</dbReference>
<sequence>MKVLMEKYSNRRQAGKVLASHLEKFKDSNSIILGLPRGGIPVAFEVAKALRLPMDVFIVRKLGVPGYEELAMGAIASGGIFFINQDLVKSLNISSSDIEHVIEEEMRELKRREKVYRGDRPLPGLKNKTVILIDDGIATGASMKAAMEAIKTQQPASLVIAIPVADPSICKEFADLVDEVICPLQPYRFQAVGLWYEDFTQTSDDEVINLYNLSLQFCKKT</sequence>
<evidence type="ECO:0000313" key="4">
    <source>
        <dbReference type="Proteomes" id="UP000054735"/>
    </source>
</evidence>
<evidence type="ECO:0000259" key="1">
    <source>
        <dbReference type="Pfam" id="PF00156"/>
    </source>
</evidence>
<reference evidence="2 4" key="1">
    <citation type="submission" date="2015-11" db="EMBL/GenBank/DDBJ databases">
        <title>Genomic analysis of 38 Legionella species identifies large and diverse effector repertoires.</title>
        <authorList>
            <person name="Burstein D."/>
            <person name="Amaro F."/>
            <person name="Zusman T."/>
            <person name="Lifshitz Z."/>
            <person name="Cohen O."/>
            <person name="Gilbert J.A."/>
            <person name="Pupko T."/>
            <person name="Shuman H.A."/>
            <person name="Segal G."/>
        </authorList>
    </citation>
    <scope>NUCLEOTIDE SEQUENCE [LARGE SCALE GENOMIC DNA]</scope>
    <source>
        <strain evidence="2 4">CDC#1407-AL-14</strain>
    </source>
</reference>
<keyword evidence="3" id="KW-0328">Glycosyltransferase</keyword>
<dbReference type="EMBL" id="UGNW01000001">
    <property type="protein sequence ID" value="STX30948.1"/>
    <property type="molecule type" value="Genomic_DNA"/>
</dbReference>
<keyword evidence="4" id="KW-1185">Reference proteome</keyword>
<accession>A0A378I6W1</accession>
<protein>
    <submittedName>
        <fullName evidence="3">Phosphoribosyltransferase</fullName>
    </submittedName>
</protein>
<dbReference type="RefSeq" id="WP_237759063.1">
    <property type="nucleotide sequence ID" value="NZ_CAAAHV010000010.1"/>
</dbReference>
<dbReference type="InterPro" id="IPR029057">
    <property type="entry name" value="PRTase-like"/>
</dbReference>
<proteinExistence type="predicted"/>
<dbReference type="Pfam" id="PF00156">
    <property type="entry name" value="Pribosyltran"/>
    <property type="match status" value="1"/>
</dbReference>
<organism evidence="3 5">
    <name type="scientific">Legionella birminghamensis</name>
    <dbReference type="NCBI Taxonomy" id="28083"/>
    <lineage>
        <taxon>Bacteria</taxon>
        <taxon>Pseudomonadati</taxon>
        <taxon>Pseudomonadota</taxon>
        <taxon>Gammaproteobacteria</taxon>
        <taxon>Legionellales</taxon>
        <taxon>Legionellaceae</taxon>
        <taxon>Legionella</taxon>
    </lineage>
</organism>
<dbReference type="STRING" id="28083.Lbir_2940"/>
<gene>
    <name evidence="2" type="ORF">Lbir_2940</name>
    <name evidence="3" type="ORF">NCTC12437_00715</name>
</gene>
<evidence type="ECO:0000313" key="5">
    <source>
        <dbReference type="Proteomes" id="UP000255066"/>
    </source>
</evidence>